<dbReference type="EMBL" id="QNTQ01000005">
    <property type="protein sequence ID" value="RBI86208.1"/>
    <property type="molecule type" value="Genomic_DNA"/>
</dbReference>
<evidence type="ECO:0000313" key="2">
    <source>
        <dbReference type="Proteomes" id="UP000253370"/>
    </source>
</evidence>
<evidence type="ECO:0000313" key="1">
    <source>
        <dbReference type="EMBL" id="RBI86208.1"/>
    </source>
</evidence>
<dbReference type="OrthoDB" id="7864349at2"/>
<dbReference type="PROSITE" id="PS51257">
    <property type="entry name" value="PROKAR_LIPOPROTEIN"/>
    <property type="match status" value="1"/>
</dbReference>
<protein>
    <recommendedName>
        <fullName evidence="3">Lipoprotein</fullName>
    </recommendedName>
</protein>
<proteinExistence type="predicted"/>
<comment type="caution">
    <text evidence="1">The sequence shown here is derived from an EMBL/GenBank/DDBJ whole genome shotgun (WGS) entry which is preliminary data.</text>
</comment>
<accession>A0A365UC50</accession>
<organism evidence="1 2">
    <name type="scientific">Rhodosalinus halophilus</name>
    <dbReference type="NCBI Taxonomy" id="2259333"/>
    <lineage>
        <taxon>Bacteria</taxon>
        <taxon>Pseudomonadati</taxon>
        <taxon>Pseudomonadota</taxon>
        <taxon>Alphaproteobacteria</taxon>
        <taxon>Rhodobacterales</taxon>
        <taxon>Paracoccaceae</taxon>
        <taxon>Rhodosalinus</taxon>
    </lineage>
</organism>
<gene>
    <name evidence="1" type="ORF">DRV85_05480</name>
</gene>
<sequence length="98" mass="10379">MWNKAGMTAVALLVAACDTGGRGYQGLPPLRAEALGHSFDIRQRGDEAEAVRRNAAWLPRFGEVARAAEAAIEQATGCDVQRITGDPSVLRADLDCPG</sequence>
<dbReference type="AlphaFoldDB" id="A0A365UC50"/>
<evidence type="ECO:0008006" key="3">
    <source>
        <dbReference type="Google" id="ProtNLM"/>
    </source>
</evidence>
<keyword evidence="2" id="KW-1185">Reference proteome</keyword>
<reference evidence="1 2" key="1">
    <citation type="submission" date="2018-07" db="EMBL/GenBank/DDBJ databases">
        <title>Rhodosalinus sp. strain E84T genomic sequence and assembly.</title>
        <authorList>
            <person name="Liu Z.-W."/>
            <person name="Lu D.-C."/>
        </authorList>
    </citation>
    <scope>NUCLEOTIDE SEQUENCE [LARGE SCALE GENOMIC DNA]</scope>
    <source>
        <strain evidence="1 2">E84</strain>
    </source>
</reference>
<dbReference type="Proteomes" id="UP000253370">
    <property type="component" value="Unassembled WGS sequence"/>
</dbReference>
<name>A0A365UC50_9RHOB</name>
<dbReference type="RefSeq" id="WP_113288445.1">
    <property type="nucleotide sequence ID" value="NZ_QNTQ01000005.1"/>
</dbReference>